<dbReference type="InterPro" id="IPR043128">
    <property type="entry name" value="Rev_trsase/Diguanyl_cyclase"/>
</dbReference>
<dbReference type="Gene3D" id="3.30.70.270">
    <property type="match status" value="1"/>
</dbReference>
<accession>A0A917XTM6</accession>
<dbReference type="PANTHER" id="PTHR45138:SF9">
    <property type="entry name" value="DIGUANYLATE CYCLASE DGCM-RELATED"/>
    <property type="match status" value="1"/>
</dbReference>
<evidence type="ECO:0000259" key="2">
    <source>
        <dbReference type="PROSITE" id="PS50887"/>
    </source>
</evidence>
<reference evidence="3" key="1">
    <citation type="journal article" date="2014" name="Int. J. Syst. Evol. Microbiol.">
        <title>Complete genome sequence of Corynebacterium casei LMG S-19264T (=DSM 44701T), isolated from a smear-ripened cheese.</title>
        <authorList>
            <consortium name="US DOE Joint Genome Institute (JGI-PGF)"/>
            <person name="Walter F."/>
            <person name="Albersmeier A."/>
            <person name="Kalinowski J."/>
            <person name="Ruckert C."/>
        </authorList>
    </citation>
    <scope>NUCLEOTIDE SEQUENCE</scope>
    <source>
        <strain evidence="3">JCM 17251</strain>
    </source>
</reference>
<dbReference type="RefSeq" id="WP_194461790.1">
    <property type="nucleotide sequence ID" value="NZ_BMOS01000004.1"/>
</dbReference>
<keyword evidence="1" id="KW-0472">Membrane</keyword>
<reference evidence="3" key="2">
    <citation type="submission" date="2020-09" db="EMBL/GenBank/DDBJ databases">
        <authorList>
            <person name="Sun Q."/>
            <person name="Ohkuma M."/>
        </authorList>
    </citation>
    <scope>NUCLEOTIDE SEQUENCE</scope>
    <source>
        <strain evidence="3">JCM 17251</strain>
    </source>
</reference>
<feature type="transmembrane region" description="Helical" evidence="1">
    <location>
        <begin position="301"/>
        <end position="319"/>
    </location>
</feature>
<evidence type="ECO:0000313" key="4">
    <source>
        <dbReference type="Proteomes" id="UP000624041"/>
    </source>
</evidence>
<dbReference type="Proteomes" id="UP000624041">
    <property type="component" value="Unassembled WGS sequence"/>
</dbReference>
<dbReference type="InterPro" id="IPR000160">
    <property type="entry name" value="GGDEF_dom"/>
</dbReference>
<dbReference type="AlphaFoldDB" id="A0A917XTM6"/>
<evidence type="ECO:0000256" key="1">
    <source>
        <dbReference type="SAM" id="Phobius"/>
    </source>
</evidence>
<protein>
    <recommendedName>
        <fullName evidence="2">GGDEF domain-containing protein</fullName>
    </recommendedName>
</protein>
<dbReference type="InterPro" id="IPR029787">
    <property type="entry name" value="Nucleotide_cyclase"/>
</dbReference>
<comment type="caution">
    <text evidence="3">The sequence shown here is derived from an EMBL/GenBank/DDBJ whole genome shotgun (WGS) entry which is preliminary data.</text>
</comment>
<dbReference type="PANTHER" id="PTHR45138">
    <property type="entry name" value="REGULATORY COMPONENTS OF SENSORY TRANSDUCTION SYSTEM"/>
    <property type="match status" value="1"/>
</dbReference>
<dbReference type="InterPro" id="IPR050469">
    <property type="entry name" value="Diguanylate_Cyclase"/>
</dbReference>
<dbReference type="CDD" id="cd01949">
    <property type="entry name" value="GGDEF"/>
    <property type="match status" value="1"/>
</dbReference>
<keyword evidence="1" id="KW-1133">Transmembrane helix</keyword>
<keyword evidence="4" id="KW-1185">Reference proteome</keyword>
<feature type="domain" description="GGDEF" evidence="2">
    <location>
        <begin position="357"/>
        <end position="490"/>
    </location>
</feature>
<dbReference type="EMBL" id="BMOS01000004">
    <property type="protein sequence ID" value="GGN52624.1"/>
    <property type="molecule type" value="Genomic_DNA"/>
</dbReference>
<sequence>MWRSFRIKLVVTMVIFAAVIAFVIATINHKRISDQAIQNNAFQLESIEATVEYSLNTIDKAYYYFDNDVAEKMKANTREMLELYENNPAVDTWDIQNLKKKYEMDVYFINPDNVISHSSNENDIGMDFNECCGKLAKILDTRREAGAFYHDGMDIAQATGEITKYSYMATPDKEYIIELSYSLQEGDIFKDFNFLTVTHDLEKSYPSINEINILNLGGLALGDPAEESKLSPERRTAFEETLAEGETTEVRTLNDKGEAVIYHYVPYDSGYDFGSTQNKVVEIAYNEQELESILKGHKESFILQLAFILVITIIIALIISKWVSRPMYMAFHDSLTGLRNRAAFEEDLDGILCESEGETGLLMIDLDHFKSVNDLFGHADGDELLKNMATSIQSTIHSEGKAYRLGGDEFAIVLQNTNRDKAELVAKQVITAVNEAVTEYYKTRGLDLTASIGIALVDDEVKDVSEIYKRADRALYESKGRGKNQYRVYG</sequence>
<dbReference type="PROSITE" id="PS50887">
    <property type="entry name" value="GGDEF"/>
    <property type="match status" value="1"/>
</dbReference>
<dbReference type="SMART" id="SM00267">
    <property type="entry name" value="GGDEF"/>
    <property type="match status" value="1"/>
</dbReference>
<gene>
    <name evidence="3" type="ORF">GCM10007971_08400</name>
</gene>
<dbReference type="Pfam" id="PF00990">
    <property type="entry name" value="GGDEF"/>
    <property type="match status" value="1"/>
</dbReference>
<keyword evidence="1" id="KW-0812">Transmembrane</keyword>
<dbReference type="FunFam" id="3.30.70.270:FF:000001">
    <property type="entry name" value="Diguanylate cyclase domain protein"/>
    <property type="match status" value="1"/>
</dbReference>
<evidence type="ECO:0000313" key="3">
    <source>
        <dbReference type="EMBL" id="GGN52624.1"/>
    </source>
</evidence>
<organism evidence="3 4">
    <name type="scientific">Oceanobacillus indicireducens</name>
    <dbReference type="NCBI Taxonomy" id="1004261"/>
    <lineage>
        <taxon>Bacteria</taxon>
        <taxon>Bacillati</taxon>
        <taxon>Bacillota</taxon>
        <taxon>Bacilli</taxon>
        <taxon>Bacillales</taxon>
        <taxon>Bacillaceae</taxon>
        <taxon>Oceanobacillus</taxon>
    </lineage>
</organism>
<proteinExistence type="predicted"/>
<dbReference type="SUPFAM" id="SSF55073">
    <property type="entry name" value="Nucleotide cyclase"/>
    <property type="match status" value="1"/>
</dbReference>
<name>A0A917XTM6_9BACI</name>
<dbReference type="NCBIfam" id="TIGR00254">
    <property type="entry name" value="GGDEF"/>
    <property type="match status" value="1"/>
</dbReference>
<dbReference type="GO" id="GO:0052621">
    <property type="term" value="F:diguanylate cyclase activity"/>
    <property type="evidence" value="ECO:0007669"/>
    <property type="project" value="TreeGrafter"/>
</dbReference>